<evidence type="ECO:0000259" key="9">
    <source>
        <dbReference type="PROSITE" id="PS50928"/>
    </source>
</evidence>
<keyword evidence="7 8" id="KW-0472">Membrane</keyword>
<comment type="similarity">
    <text evidence="2">Belongs to the binding-protein-dependent transport system permease family. CysTW subfamily.</text>
</comment>
<evidence type="ECO:0000256" key="7">
    <source>
        <dbReference type="ARBA" id="ARBA00023136"/>
    </source>
</evidence>
<keyword evidence="6 8" id="KW-1133">Transmembrane helix</keyword>
<evidence type="ECO:0000256" key="4">
    <source>
        <dbReference type="ARBA" id="ARBA00022475"/>
    </source>
</evidence>
<dbReference type="GO" id="GO:0005886">
    <property type="term" value="C:plasma membrane"/>
    <property type="evidence" value="ECO:0007669"/>
    <property type="project" value="UniProtKB-SubCell"/>
</dbReference>
<dbReference type="GO" id="GO:0055085">
    <property type="term" value="P:transmembrane transport"/>
    <property type="evidence" value="ECO:0007669"/>
    <property type="project" value="InterPro"/>
</dbReference>
<gene>
    <name evidence="10" type="ORF">ABR64_04775</name>
</gene>
<dbReference type="SUPFAM" id="SSF161098">
    <property type="entry name" value="MetI-like"/>
    <property type="match status" value="1"/>
</dbReference>
<dbReference type="Gene3D" id="1.10.3720.10">
    <property type="entry name" value="MetI-like"/>
    <property type="match status" value="1"/>
</dbReference>
<dbReference type="Proteomes" id="UP000053349">
    <property type="component" value="Unassembled WGS sequence"/>
</dbReference>
<proteinExistence type="inferred from homology"/>
<evidence type="ECO:0000313" key="11">
    <source>
        <dbReference type="Proteomes" id="UP000053349"/>
    </source>
</evidence>
<feature type="domain" description="ABC transmembrane type-1" evidence="9">
    <location>
        <begin position="82"/>
        <end position="288"/>
    </location>
</feature>
<dbReference type="PANTHER" id="PTHR42929">
    <property type="entry name" value="INNER MEMBRANE ABC TRANSPORTER PERMEASE PROTEIN YDCU-RELATED-RELATED"/>
    <property type="match status" value="1"/>
</dbReference>
<comment type="subcellular location">
    <subcellularLocation>
        <location evidence="1">Cell membrane</location>
        <topology evidence="1">Multi-pass membrane protein</topology>
    </subcellularLocation>
</comment>
<evidence type="ECO:0000256" key="2">
    <source>
        <dbReference type="ARBA" id="ARBA00007069"/>
    </source>
</evidence>
<name>A0A0R2NXG5_9ACTN</name>
<keyword evidence="4" id="KW-1003">Cell membrane</keyword>
<feature type="transmembrane region" description="Helical" evidence="8">
    <location>
        <begin position="86"/>
        <end position="105"/>
    </location>
</feature>
<feature type="transmembrane region" description="Helical" evidence="8">
    <location>
        <begin position="270"/>
        <end position="289"/>
    </location>
</feature>
<keyword evidence="5 8" id="KW-0812">Transmembrane</keyword>
<keyword evidence="3" id="KW-0813">Transport</keyword>
<evidence type="ECO:0000256" key="8">
    <source>
        <dbReference type="SAM" id="Phobius"/>
    </source>
</evidence>
<dbReference type="InterPro" id="IPR000515">
    <property type="entry name" value="MetI-like"/>
</dbReference>
<accession>A0A0R2NXG5</accession>
<feature type="transmembrane region" description="Helical" evidence="8">
    <location>
        <begin position="156"/>
        <end position="179"/>
    </location>
</feature>
<dbReference type="EMBL" id="LIAW01000378">
    <property type="protein sequence ID" value="KRO30564.1"/>
    <property type="molecule type" value="Genomic_DNA"/>
</dbReference>
<feature type="transmembrane region" description="Helical" evidence="8">
    <location>
        <begin position="23"/>
        <end position="43"/>
    </location>
</feature>
<organism evidence="10 11">
    <name type="scientific">Actinobacteria bacterium BACL2 MAG-121001-bin67</name>
    <dbReference type="NCBI Taxonomy" id="1655572"/>
    <lineage>
        <taxon>Bacteria</taxon>
        <taxon>Bacillati</taxon>
        <taxon>Actinomycetota</taxon>
        <taxon>Actinomycetes</taxon>
        <taxon>Actinomycetes incertae sedis</taxon>
        <taxon>ac1 cluster</taxon>
    </lineage>
</organism>
<dbReference type="InterPro" id="IPR035906">
    <property type="entry name" value="MetI-like_sf"/>
</dbReference>
<dbReference type="AlphaFoldDB" id="A0A0R2NXG5"/>
<dbReference type="PANTHER" id="PTHR42929:SF1">
    <property type="entry name" value="INNER MEMBRANE ABC TRANSPORTER PERMEASE PROTEIN YDCU-RELATED"/>
    <property type="match status" value="1"/>
</dbReference>
<evidence type="ECO:0000256" key="1">
    <source>
        <dbReference type="ARBA" id="ARBA00004651"/>
    </source>
</evidence>
<dbReference type="PROSITE" id="PS50928">
    <property type="entry name" value="ABC_TM1"/>
    <property type="match status" value="1"/>
</dbReference>
<dbReference type="CDD" id="cd06261">
    <property type="entry name" value="TM_PBP2"/>
    <property type="match status" value="1"/>
</dbReference>
<reference evidence="10 11" key="1">
    <citation type="submission" date="2015-10" db="EMBL/GenBank/DDBJ databases">
        <title>Metagenome-Assembled Genomes uncover a global brackish microbiome.</title>
        <authorList>
            <person name="Hugerth L.W."/>
            <person name="Larsson J."/>
            <person name="Alneberg J."/>
            <person name="Lindh M.V."/>
            <person name="Legrand C."/>
            <person name="Pinhassi J."/>
            <person name="Andersson A.F."/>
        </authorList>
    </citation>
    <scope>NUCLEOTIDE SEQUENCE [LARGE SCALE GENOMIC DNA]</scope>
    <source>
        <strain evidence="10">BACL2 MAG-121001-bin67</strain>
    </source>
</reference>
<evidence type="ECO:0000256" key="6">
    <source>
        <dbReference type="ARBA" id="ARBA00022989"/>
    </source>
</evidence>
<evidence type="ECO:0000313" key="10">
    <source>
        <dbReference type="EMBL" id="KRO30564.1"/>
    </source>
</evidence>
<protein>
    <submittedName>
        <fullName evidence="10">ABC transporter permease</fullName>
    </submittedName>
</protein>
<comment type="caution">
    <text evidence="10">The sequence shown here is derived from an EMBL/GenBank/DDBJ whole genome shotgun (WGS) entry which is preliminary data.</text>
</comment>
<evidence type="ECO:0000256" key="3">
    <source>
        <dbReference type="ARBA" id="ARBA00022448"/>
    </source>
</evidence>
<feature type="transmembrane region" description="Helical" evidence="8">
    <location>
        <begin position="117"/>
        <end position="136"/>
    </location>
</feature>
<sequence>MSIAHTSNSEKVFAPVKKSHRTAYLLLAPGLVWLLIFFAFPLLNLAETSTKTPAPTFETGEFVQTFRFANFIDAFSANQEQFFRSFFYALCATVLALAISYPLAYAIAFRSGVWKNFMLVMVIAPFFTSFLLRTLAWKQILGAEGPVVSALQFLRILPADATITATAFSVIMGLTYNFLPFMTLPIYASLDRIDYRLLEASGDLYANSATTFRKVTLPLSMPGVVAGTLLTFIPASGDYINAQLLGSPDNFMIGNVINSRFFRVVDYPTAASLSFVLMASILVLIVIYIRRAGTDELV</sequence>
<evidence type="ECO:0000256" key="5">
    <source>
        <dbReference type="ARBA" id="ARBA00022692"/>
    </source>
</evidence>